<feature type="DNA-binding region" description="OmpR/PhoB-type" evidence="5">
    <location>
        <begin position="129"/>
        <end position="226"/>
    </location>
</feature>
<keyword evidence="9" id="KW-1185">Reference proteome</keyword>
<name>A0ABU1S2D1_9FLAO</name>
<sequence>MKKVLLAEDDADFAGVLKQYLELYQFEITWAENGEEALAIFQTKNFDICVFDVMMPRMDGFTLAEKIIKINPDVPFVFLTARKLKDDKIIGLKLGADDYIVKPFEADELVLRLNNILKRSKQNHFPKIDDELQIGTYLFDTKRLCLKNNSITQQLTEKEASLIHFFYTHKNQMVKREQILKTIWGNDDFFSGRSMDVYISKIRKYFKEDSRISIESVRNIGLEFKIAE</sequence>
<proteinExistence type="predicted"/>
<keyword evidence="2" id="KW-0902">Two-component regulatory system</keyword>
<evidence type="ECO:0000256" key="5">
    <source>
        <dbReference type="PROSITE-ProRule" id="PRU01091"/>
    </source>
</evidence>
<dbReference type="Pfam" id="PF00072">
    <property type="entry name" value="Response_reg"/>
    <property type="match status" value="1"/>
</dbReference>
<dbReference type="Gene3D" id="6.10.250.690">
    <property type="match status" value="1"/>
</dbReference>
<evidence type="ECO:0000259" key="7">
    <source>
        <dbReference type="PROSITE" id="PS51755"/>
    </source>
</evidence>
<dbReference type="Gene3D" id="1.10.10.10">
    <property type="entry name" value="Winged helix-like DNA-binding domain superfamily/Winged helix DNA-binding domain"/>
    <property type="match status" value="1"/>
</dbReference>
<evidence type="ECO:0000313" key="9">
    <source>
        <dbReference type="Proteomes" id="UP001261871"/>
    </source>
</evidence>
<dbReference type="PROSITE" id="PS50110">
    <property type="entry name" value="RESPONSE_REGULATORY"/>
    <property type="match status" value="1"/>
</dbReference>
<keyword evidence="1 4" id="KW-0597">Phosphoprotein</keyword>
<feature type="modified residue" description="4-aspartylphosphate" evidence="4">
    <location>
        <position position="52"/>
    </location>
</feature>
<dbReference type="Gene3D" id="3.40.50.2300">
    <property type="match status" value="1"/>
</dbReference>
<evidence type="ECO:0000256" key="3">
    <source>
        <dbReference type="ARBA" id="ARBA00023125"/>
    </source>
</evidence>
<dbReference type="InterPro" id="IPR036388">
    <property type="entry name" value="WH-like_DNA-bd_sf"/>
</dbReference>
<gene>
    <name evidence="8" type="ORF">J2W95_001031</name>
</gene>
<dbReference type="InterPro" id="IPR039420">
    <property type="entry name" value="WalR-like"/>
</dbReference>
<accession>A0ABU1S2D1</accession>
<dbReference type="PANTHER" id="PTHR48111:SF40">
    <property type="entry name" value="PHOSPHATE REGULON TRANSCRIPTIONAL REGULATORY PROTEIN PHOB"/>
    <property type="match status" value="1"/>
</dbReference>
<evidence type="ECO:0000256" key="4">
    <source>
        <dbReference type="PROSITE-ProRule" id="PRU00169"/>
    </source>
</evidence>
<keyword evidence="3 5" id="KW-0238">DNA-binding</keyword>
<dbReference type="Proteomes" id="UP001261871">
    <property type="component" value="Unassembled WGS sequence"/>
</dbReference>
<dbReference type="PANTHER" id="PTHR48111">
    <property type="entry name" value="REGULATOR OF RPOS"/>
    <property type="match status" value="1"/>
</dbReference>
<reference evidence="8 9" key="1">
    <citation type="submission" date="2023-07" db="EMBL/GenBank/DDBJ databases">
        <title>Sorghum-associated microbial communities from plants grown in Nebraska, USA.</title>
        <authorList>
            <person name="Schachtman D."/>
        </authorList>
    </citation>
    <scope>NUCLEOTIDE SEQUENCE [LARGE SCALE GENOMIC DNA]</scope>
    <source>
        <strain evidence="8 9">BE124</strain>
    </source>
</reference>
<evidence type="ECO:0000313" key="8">
    <source>
        <dbReference type="EMBL" id="MDR6844340.1"/>
    </source>
</evidence>
<evidence type="ECO:0000256" key="1">
    <source>
        <dbReference type="ARBA" id="ARBA00022553"/>
    </source>
</evidence>
<dbReference type="RefSeq" id="WP_310004606.1">
    <property type="nucleotide sequence ID" value="NZ_JAVDTX010000002.1"/>
</dbReference>
<dbReference type="InterPro" id="IPR001789">
    <property type="entry name" value="Sig_transdc_resp-reg_receiver"/>
</dbReference>
<dbReference type="Pfam" id="PF00486">
    <property type="entry name" value="Trans_reg_C"/>
    <property type="match status" value="1"/>
</dbReference>
<evidence type="ECO:0000259" key="6">
    <source>
        <dbReference type="PROSITE" id="PS50110"/>
    </source>
</evidence>
<dbReference type="GO" id="GO:0003677">
    <property type="term" value="F:DNA binding"/>
    <property type="evidence" value="ECO:0007669"/>
    <property type="project" value="UniProtKB-KW"/>
</dbReference>
<dbReference type="CDD" id="cd17574">
    <property type="entry name" value="REC_OmpR"/>
    <property type="match status" value="1"/>
</dbReference>
<evidence type="ECO:0000256" key="2">
    <source>
        <dbReference type="ARBA" id="ARBA00023012"/>
    </source>
</evidence>
<dbReference type="PROSITE" id="PS51755">
    <property type="entry name" value="OMPR_PHOB"/>
    <property type="match status" value="1"/>
</dbReference>
<dbReference type="CDD" id="cd00383">
    <property type="entry name" value="trans_reg_C"/>
    <property type="match status" value="1"/>
</dbReference>
<dbReference type="SMART" id="SM00448">
    <property type="entry name" value="REC"/>
    <property type="match status" value="1"/>
</dbReference>
<protein>
    <submittedName>
        <fullName evidence="8">DNA-binding response OmpR family regulator</fullName>
    </submittedName>
</protein>
<organism evidence="8 9">
    <name type="scientific">Flavobacterium granuli</name>
    <dbReference type="NCBI Taxonomy" id="280093"/>
    <lineage>
        <taxon>Bacteria</taxon>
        <taxon>Pseudomonadati</taxon>
        <taxon>Bacteroidota</taxon>
        <taxon>Flavobacteriia</taxon>
        <taxon>Flavobacteriales</taxon>
        <taxon>Flavobacteriaceae</taxon>
        <taxon>Flavobacterium</taxon>
    </lineage>
</organism>
<comment type="caution">
    <text evidence="8">The sequence shown here is derived from an EMBL/GenBank/DDBJ whole genome shotgun (WGS) entry which is preliminary data.</text>
</comment>
<dbReference type="SUPFAM" id="SSF52172">
    <property type="entry name" value="CheY-like"/>
    <property type="match status" value="1"/>
</dbReference>
<feature type="domain" description="Response regulatory" evidence="6">
    <location>
        <begin position="3"/>
        <end position="117"/>
    </location>
</feature>
<feature type="domain" description="OmpR/PhoB-type" evidence="7">
    <location>
        <begin position="129"/>
        <end position="226"/>
    </location>
</feature>
<dbReference type="InterPro" id="IPR001867">
    <property type="entry name" value="OmpR/PhoB-type_DNA-bd"/>
</dbReference>
<dbReference type="SMART" id="SM00862">
    <property type="entry name" value="Trans_reg_C"/>
    <property type="match status" value="1"/>
</dbReference>
<dbReference type="InterPro" id="IPR011006">
    <property type="entry name" value="CheY-like_superfamily"/>
</dbReference>
<dbReference type="EMBL" id="JAVDTX010000002">
    <property type="protein sequence ID" value="MDR6844340.1"/>
    <property type="molecule type" value="Genomic_DNA"/>
</dbReference>